<evidence type="ECO:0008006" key="3">
    <source>
        <dbReference type="Google" id="ProtNLM"/>
    </source>
</evidence>
<dbReference type="OrthoDB" id="528098at2"/>
<dbReference type="Proteomes" id="UP000010366">
    <property type="component" value="Plasmid pCHA6605.01"/>
</dbReference>
<evidence type="ECO:0000313" key="1">
    <source>
        <dbReference type="EMBL" id="AFY96815.1"/>
    </source>
</evidence>
<accession>K9UPU3</accession>
<name>K9UPU3_CHAP6</name>
<dbReference type="CDD" id="cd10227">
    <property type="entry name" value="ASKHA_NBD_ParM-like"/>
    <property type="match status" value="1"/>
</dbReference>
<sequence length="378" mass="42554">MEYLYAVVDYGSSALKVAFGKELTQTPRYFTMQPEIIEVPVEAVEEYRHTFLADPIRSAFIGIKDRYYAVGDLAQEAFRSTLNLSEPKSNNAVGRTLAAIAVAARLSQINSGKKFKLFLSCLLPPGELLDRDILEQNLRQALQNFDTPMGKLQVNLLYFNCHPEGGGLSLFYEEHRGDMADRALGVIMMGHRNTSCFTVQNSVYRKFRSIDLGFATVVNDIQLATSAYKEKTITAAVASYLLSREEDKAPLLKMLLRNTPSAREQELDKLLKAIAIAKKKFWNSLSQWLAVQFPQIDEIVFGGGVAQMFVPEMVEFFQGKLPNLPDKSCPAIYLNGGLEYSDDTVIPERLQARFADVQCLWEKDILPTAKSYWDITTK</sequence>
<keyword evidence="1" id="KW-0614">Plasmid</keyword>
<keyword evidence="2" id="KW-1185">Reference proteome</keyword>
<gene>
    <name evidence="1" type="ORF">Cha6605_5970</name>
</gene>
<proteinExistence type="predicted"/>
<dbReference type="eggNOG" id="ENOG502ZA0S">
    <property type="taxonomic scope" value="Bacteria"/>
</dbReference>
<dbReference type="AlphaFoldDB" id="K9UPU3"/>
<dbReference type="HOGENOM" id="CLU_043016_1_0_3"/>
<protein>
    <recommendedName>
        <fullName evidence="3">Actin-like protein N-terminal domain-containing protein</fullName>
    </recommendedName>
</protein>
<reference evidence="1 2" key="1">
    <citation type="submission" date="2012-05" db="EMBL/GenBank/DDBJ databases">
        <title>Noncontiguous Finished plasmid 1 of genome of Chamaesiphon sp. PCC 6605.</title>
        <authorList>
            <consortium name="US DOE Joint Genome Institute"/>
            <person name="Gugger M."/>
            <person name="Coursin T."/>
            <person name="Rippka R."/>
            <person name="Tandeau De Marsac N."/>
            <person name="Huntemann M."/>
            <person name="Wei C.-L."/>
            <person name="Han J."/>
            <person name="Detter J.C."/>
            <person name="Han C."/>
            <person name="Tapia R."/>
            <person name="Chen A."/>
            <person name="Kyrpides N."/>
            <person name="Mavromatis K."/>
            <person name="Markowitz V."/>
            <person name="Szeto E."/>
            <person name="Ivanova N."/>
            <person name="Pagani I."/>
            <person name="Pati A."/>
            <person name="Goodwin L."/>
            <person name="Nordberg H.P."/>
            <person name="Cantor M.N."/>
            <person name="Hua S.X."/>
            <person name="Woyke T."/>
            <person name="Kerfeld C.A."/>
        </authorList>
    </citation>
    <scope>NUCLEOTIDE SEQUENCE [LARGE SCALE GENOMIC DNA]</scope>
    <source>
        <strain evidence="2">ATCC 27169 / PCC 6605</strain>
        <plasmid evidence="2">Plasmid pCHA6605.01</plasmid>
    </source>
</reference>
<organism evidence="1 2">
    <name type="scientific">Chamaesiphon minutus (strain ATCC 27169 / PCC 6605)</name>
    <dbReference type="NCBI Taxonomy" id="1173020"/>
    <lineage>
        <taxon>Bacteria</taxon>
        <taxon>Bacillati</taxon>
        <taxon>Cyanobacteriota</taxon>
        <taxon>Cyanophyceae</taxon>
        <taxon>Gomontiellales</taxon>
        <taxon>Chamaesiphonaceae</taxon>
        <taxon>Chamaesiphon</taxon>
    </lineage>
</organism>
<evidence type="ECO:0000313" key="2">
    <source>
        <dbReference type="Proteomes" id="UP000010366"/>
    </source>
</evidence>
<geneLocation type="plasmid" evidence="1 2">
    <name>pCHA6605.01</name>
</geneLocation>
<dbReference type="RefSeq" id="WP_015328706.1">
    <property type="nucleotide sequence ID" value="NC_020053.1"/>
</dbReference>
<dbReference type="Gene3D" id="3.30.420.40">
    <property type="match status" value="2"/>
</dbReference>
<dbReference type="KEGG" id="cmp:Cha6605_5970"/>
<dbReference type="EMBL" id="CP003601">
    <property type="protein sequence ID" value="AFY96815.1"/>
    <property type="molecule type" value="Genomic_DNA"/>
</dbReference>